<dbReference type="InterPro" id="IPR024810">
    <property type="entry name" value="MAB21L/cGLR"/>
</dbReference>
<keyword evidence="5" id="KW-1185">Reference proteome</keyword>
<evidence type="ECO:0000313" key="4">
    <source>
        <dbReference type="EnsemblMetazoa" id="G30852.2:cds"/>
    </source>
</evidence>
<dbReference type="PANTHER" id="PTHR10656:SF69">
    <property type="entry name" value="MAB-21-LIKE HHH_H2TH-LIKE DOMAIN-CONTAINING PROTEIN"/>
    <property type="match status" value="1"/>
</dbReference>
<dbReference type="Gene3D" id="1.10.1410.40">
    <property type="match status" value="1"/>
</dbReference>
<dbReference type="Pfam" id="PF03281">
    <property type="entry name" value="Mab-21"/>
    <property type="match status" value="1"/>
</dbReference>
<comment type="similarity">
    <text evidence="1">Belongs to the mab-21 family.</text>
</comment>
<evidence type="ECO:0000313" key="5">
    <source>
        <dbReference type="Proteomes" id="UP000005408"/>
    </source>
</evidence>
<protein>
    <recommendedName>
        <fullName evidence="6">Mab-21-like HhH/H2TH-like domain-containing protein</fullName>
    </recommendedName>
</protein>
<organism evidence="4 5">
    <name type="scientific">Magallana gigas</name>
    <name type="common">Pacific oyster</name>
    <name type="synonym">Crassostrea gigas</name>
    <dbReference type="NCBI Taxonomy" id="29159"/>
    <lineage>
        <taxon>Eukaryota</taxon>
        <taxon>Metazoa</taxon>
        <taxon>Spiralia</taxon>
        <taxon>Lophotrochozoa</taxon>
        <taxon>Mollusca</taxon>
        <taxon>Bivalvia</taxon>
        <taxon>Autobranchia</taxon>
        <taxon>Pteriomorphia</taxon>
        <taxon>Ostreida</taxon>
        <taxon>Ostreoidea</taxon>
        <taxon>Ostreidae</taxon>
        <taxon>Magallana</taxon>
    </lineage>
</organism>
<name>A0A8W8M279_MAGGI</name>
<evidence type="ECO:0008006" key="6">
    <source>
        <dbReference type="Google" id="ProtNLM"/>
    </source>
</evidence>
<dbReference type="InterPro" id="IPR046906">
    <property type="entry name" value="Mab-21_HhH/H2TH-like"/>
</dbReference>
<dbReference type="SMART" id="SM01265">
    <property type="entry name" value="Mab-21"/>
    <property type="match status" value="1"/>
</dbReference>
<reference evidence="4" key="1">
    <citation type="submission" date="2022-08" db="UniProtKB">
        <authorList>
            <consortium name="EnsemblMetazoa"/>
        </authorList>
    </citation>
    <scope>IDENTIFICATION</scope>
    <source>
        <strain evidence="4">05x7-T-G4-1.051#20</strain>
    </source>
</reference>
<evidence type="ECO:0000259" key="3">
    <source>
        <dbReference type="Pfam" id="PF20266"/>
    </source>
</evidence>
<dbReference type="PANTHER" id="PTHR10656">
    <property type="entry name" value="CELL FATE DETERMINING PROTEIN MAB21-RELATED"/>
    <property type="match status" value="1"/>
</dbReference>
<dbReference type="EnsemblMetazoa" id="G30852.1">
    <property type="protein sequence ID" value="G30852.1:cds"/>
    <property type="gene ID" value="G30852"/>
</dbReference>
<sequence>MWSDDRDLCDLLAGSLINAVGYLPVQRLNRRIDDILSKIHHFGRNVEVILTGSWSEGFRMNGTDVDRMYVDKKTLASEHPEDIPSRFCAVKMEKSSSIPKGYVKLVLVTPNKSGQNLDAAVVPVGGKFYVSSSAYILTFVQEDQEPHGPCVRRVSQLGTEQDDAHCLKCSHWPSDAMEWYHRKRPHGWPDRHLINDIYKKGCHLVAIGSKVVDNHGHWTFDPMVWRLSFSVAEKRLVYTFNDTQFIVYGIFKLLVKEAFRDKWEVMCSYFMKTLMFWTIEETPKDLWRKERLVSCIEICFKRLIAWVDNGFCPNYFVRENNMFHGKLEEDARESMFLTLSELYGEGWRGLLRCPSLENLRQALEGARHRILDCPSCAIDPNEEFKTLSMQNKNDSSSFPEDVEDNAFFTQLESVVNAHPNFRGLEKEFFNTVALLLGEESHLDYLMHDTVTLYQKKVLQHIALIFLYKGLNDHGRCARFRYRQIRRALGLLEVTCSADISRGRLSLATAYYCMGDYTKALKFIRQYESTIENDQGILYVSSRYPNDTEEAYKENFCNGNLTKMEKASMGISYDFEIFRAMPVYPKEIGLEILLVKSTSARVSIPPPPYAIFLKAMCFAQKYDFNKVKMLEIELLDCLSFAHKSALHLIYLMLGVCDVKLDQHNEALRHFYHAYRHKKILTWRHSRCDEWDSVQAPLLYVAMQLRLLM</sequence>
<accession>A0A8W8M279</accession>
<evidence type="ECO:0000256" key="1">
    <source>
        <dbReference type="ARBA" id="ARBA00008307"/>
    </source>
</evidence>
<proteinExistence type="inferred from homology"/>
<feature type="domain" description="Mab-21-like nucleotidyltransferase" evidence="2">
    <location>
        <begin position="166"/>
        <end position="237"/>
    </location>
</feature>
<evidence type="ECO:0000259" key="2">
    <source>
        <dbReference type="Pfam" id="PF03281"/>
    </source>
</evidence>
<dbReference type="EnsemblMetazoa" id="G30852.2">
    <property type="protein sequence ID" value="G30852.2:cds"/>
    <property type="gene ID" value="G30852"/>
</dbReference>
<feature type="domain" description="Mab-21-like HhH/H2TH-like" evidence="3">
    <location>
        <begin position="259"/>
        <end position="338"/>
    </location>
</feature>
<dbReference type="Proteomes" id="UP000005408">
    <property type="component" value="Unassembled WGS sequence"/>
</dbReference>
<dbReference type="Pfam" id="PF20266">
    <property type="entry name" value="Mab-21_C"/>
    <property type="match status" value="1"/>
</dbReference>
<dbReference type="InterPro" id="IPR046903">
    <property type="entry name" value="Mab-21-like_nuc_Trfase"/>
</dbReference>
<dbReference type="AlphaFoldDB" id="A0A8W8M279"/>